<accession>A0A5N6KE81</accession>
<keyword evidence="5" id="KW-0812">Transmembrane</keyword>
<feature type="transmembrane region" description="Helical" evidence="5">
    <location>
        <begin position="528"/>
        <end position="551"/>
    </location>
</feature>
<keyword evidence="3" id="KW-0274">FAD</keyword>
<evidence type="ECO:0000256" key="3">
    <source>
        <dbReference type="ARBA" id="ARBA00022827"/>
    </source>
</evidence>
<evidence type="ECO:0000259" key="6">
    <source>
        <dbReference type="Pfam" id="PF01494"/>
    </source>
</evidence>
<feature type="transmembrane region" description="Helical" evidence="5">
    <location>
        <begin position="6"/>
        <end position="25"/>
    </location>
</feature>
<dbReference type="SUPFAM" id="SSF51905">
    <property type="entry name" value="FAD/NAD(P)-binding domain"/>
    <property type="match status" value="1"/>
</dbReference>
<comment type="caution">
    <text evidence="7">The sequence shown here is derived from an EMBL/GenBank/DDBJ whole genome shotgun (WGS) entry which is preliminary data.</text>
</comment>
<evidence type="ECO:0000313" key="7">
    <source>
        <dbReference type="EMBL" id="KAB8301992.1"/>
    </source>
</evidence>
<dbReference type="InterPro" id="IPR050562">
    <property type="entry name" value="FAD_mOase_fung"/>
</dbReference>
<dbReference type="AlphaFoldDB" id="A0A5N6KE81"/>
<proteinExistence type="inferred from homology"/>
<evidence type="ECO:0000313" key="8">
    <source>
        <dbReference type="Proteomes" id="UP000326757"/>
    </source>
</evidence>
<gene>
    <name evidence="7" type="ORF">EYC80_005445</name>
</gene>
<feature type="domain" description="FAD-binding" evidence="6">
    <location>
        <begin position="8"/>
        <end position="172"/>
    </location>
</feature>
<protein>
    <recommendedName>
        <fullName evidence="6">FAD-binding domain-containing protein</fullName>
    </recommendedName>
</protein>
<keyword evidence="5" id="KW-1133">Transmembrane helix</keyword>
<dbReference type="OrthoDB" id="10029326at2759"/>
<dbReference type="EMBL" id="VIGI01000003">
    <property type="protein sequence ID" value="KAB8301992.1"/>
    <property type="molecule type" value="Genomic_DNA"/>
</dbReference>
<name>A0A5N6KE81_MONLA</name>
<dbReference type="GO" id="GO:0071949">
    <property type="term" value="F:FAD binding"/>
    <property type="evidence" value="ECO:0007669"/>
    <property type="project" value="InterPro"/>
</dbReference>
<dbReference type="Proteomes" id="UP000326757">
    <property type="component" value="Unassembled WGS sequence"/>
</dbReference>
<dbReference type="PANTHER" id="PTHR47356">
    <property type="entry name" value="FAD-DEPENDENT MONOOXYGENASE ASQG-RELATED"/>
    <property type="match status" value="1"/>
</dbReference>
<keyword evidence="5" id="KW-0472">Membrane</keyword>
<comment type="similarity">
    <text evidence="1">Belongs to the paxM FAD-dependent monooxygenase family.</text>
</comment>
<dbReference type="InterPro" id="IPR036188">
    <property type="entry name" value="FAD/NAD-bd_sf"/>
</dbReference>
<keyword evidence="4" id="KW-0560">Oxidoreductase</keyword>
<dbReference type="Pfam" id="PF01494">
    <property type="entry name" value="FAD_binding_3"/>
    <property type="match status" value="2"/>
</dbReference>
<evidence type="ECO:0000256" key="5">
    <source>
        <dbReference type="SAM" id="Phobius"/>
    </source>
</evidence>
<evidence type="ECO:0000256" key="2">
    <source>
        <dbReference type="ARBA" id="ARBA00022630"/>
    </source>
</evidence>
<dbReference type="PRINTS" id="PR00420">
    <property type="entry name" value="RNGMNOXGNASE"/>
</dbReference>
<dbReference type="InterPro" id="IPR002938">
    <property type="entry name" value="FAD-bd"/>
</dbReference>
<evidence type="ECO:0000256" key="4">
    <source>
        <dbReference type="ARBA" id="ARBA00023002"/>
    </source>
</evidence>
<reference evidence="7 8" key="1">
    <citation type="submission" date="2019-06" db="EMBL/GenBank/DDBJ databases">
        <title>Genome Sequence of the Brown Rot Fungal Pathogen Monilinia laxa.</title>
        <authorList>
            <person name="De Miccolis Angelini R.M."/>
            <person name="Landi L."/>
            <person name="Abate D."/>
            <person name="Pollastro S."/>
            <person name="Romanazzi G."/>
            <person name="Faretra F."/>
        </authorList>
    </citation>
    <scope>NUCLEOTIDE SEQUENCE [LARGE SCALE GENOMIC DNA]</scope>
    <source>
        <strain evidence="7 8">Mlax316</strain>
    </source>
</reference>
<dbReference type="PANTHER" id="PTHR47356:SF2">
    <property type="entry name" value="FAD-BINDING DOMAIN-CONTAINING PROTEIN-RELATED"/>
    <property type="match status" value="1"/>
</dbReference>
<feature type="transmembrane region" description="Helical" evidence="5">
    <location>
        <begin position="447"/>
        <end position="466"/>
    </location>
</feature>
<feature type="domain" description="FAD-binding" evidence="6">
    <location>
        <begin position="290"/>
        <end position="349"/>
    </location>
</feature>
<keyword evidence="2" id="KW-0285">Flavoprotein</keyword>
<organism evidence="7 8">
    <name type="scientific">Monilinia laxa</name>
    <name type="common">Brown rot fungus</name>
    <name type="synonym">Sclerotinia laxa</name>
    <dbReference type="NCBI Taxonomy" id="61186"/>
    <lineage>
        <taxon>Eukaryota</taxon>
        <taxon>Fungi</taxon>
        <taxon>Dikarya</taxon>
        <taxon>Ascomycota</taxon>
        <taxon>Pezizomycotina</taxon>
        <taxon>Leotiomycetes</taxon>
        <taxon>Helotiales</taxon>
        <taxon>Sclerotiniaceae</taxon>
        <taxon>Monilinia</taxon>
    </lineage>
</organism>
<feature type="transmembrane region" description="Helical" evidence="5">
    <location>
        <begin position="593"/>
        <end position="613"/>
    </location>
</feature>
<evidence type="ECO:0000256" key="1">
    <source>
        <dbReference type="ARBA" id="ARBA00007992"/>
    </source>
</evidence>
<feature type="transmembrane region" description="Helical" evidence="5">
    <location>
        <begin position="686"/>
        <end position="709"/>
    </location>
</feature>
<sequence>MANDKPFKVVIIGGSVAGLVLGNMLQLNGIDFIILEAYPKIAPQVGASIGLLPNGNRILDQLGLFDTILGLAPPVEKFNFRNSKGERIAGHSGMRNSFVQRHGYPILFLDRQSVLQVLYDNIRDKSKVITEKRLAKVDMNEKGVLATMTDGSEFEGDVLIGGDGIHSTVRSEMWRLANERTPGYIPAGEHKAPPCDYSCIFGISNPVEGLEPGNLHSVFREKNSYLINGGPEGRVYWFYLFKNPKTLYGPDIPRYTKEDEAKVLKEHENDPITPEISFKVLQERKITSTLTALPEYVYKKWYYERIVTIGDSAHKFNPIGGHGGNAAVETSAAFVNSLVKLLKKNPKPRTLELIKMFADLQELRESRVTTLKDASHEQQRTEAMEDPLHKFIALTLLPITDTEDVMFNFSGNQAYAEKLDMVELPPRPKLIPYKDELAKPPALRGSVGWWQMLLYICLAISAYYGMWVHSKNEGLADQFAAILRSPRLAAKSDDSLAVLSFYFFGMLIQPVSIWLIEACRKRNDMNLVAVPTVWFALSQWLGFGVIIPLFYTGYTIFSNAEPYWWPLSRLVPAHYVKYSYHGKARLSLKLFDAIWWASPMIASLLTFIGGMILKKLVPPPSGTPNAAEEPKDFPYLKVFIPNATAELRNYFLVEFWSLYIASYAWCCNAVWDIKRVGRTNVDVGKAAALLLLANLVVGPGAALVGCWYWREMQMARTSVPAKEE</sequence>
<dbReference type="Gene3D" id="3.50.50.60">
    <property type="entry name" value="FAD/NAD(P)-binding domain"/>
    <property type="match status" value="1"/>
</dbReference>
<feature type="transmembrane region" description="Helical" evidence="5">
    <location>
        <begin position="496"/>
        <end position="516"/>
    </location>
</feature>
<keyword evidence="8" id="KW-1185">Reference proteome</keyword>
<dbReference type="GO" id="GO:0004497">
    <property type="term" value="F:monooxygenase activity"/>
    <property type="evidence" value="ECO:0007669"/>
    <property type="project" value="InterPro"/>
</dbReference>